<name>A0A0F9JHU7_9ZZZZ</name>
<dbReference type="InterPro" id="IPR001387">
    <property type="entry name" value="Cro/C1-type_HTH"/>
</dbReference>
<gene>
    <name evidence="2" type="ORF">LCGC14_1822960</name>
</gene>
<dbReference type="EMBL" id="LAZR01017880">
    <property type="protein sequence ID" value="KKL98587.1"/>
    <property type="molecule type" value="Genomic_DNA"/>
</dbReference>
<dbReference type="SUPFAM" id="SSF47413">
    <property type="entry name" value="lambda repressor-like DNA-binding domains"/>
    <property type="match status" value="1"/>
</dbReference>
<evidence type="ECO:0000313" key="2">
    <source>
        <dbReference type="EMBL" id="KKL98587.1"/>
    </source>
</evidence>
<feature type="domain" description="HTH cro/C1-type" evidence="1">
    <location>
        <begin position="13"/>
        <end position="73"/>
    </location>
</feature>
<protein>
    <recommendedName>
        <fullName evidence="1">HTH cro/C1-type domain-containing protein</fullName>
    </recommendedName>
</protein>
<dbReference type="Gene3D" id="1.10.260.40">
    <property type="entry name" value="lambda repressor-like DNA-binding domains"/>
    <property type="match status" value="1"/>
</dbReference>
<dbReference type="InterPro" id="IPR010982">
    <property type="entry name" value="Lambda_DNA-bd_dom_sf"/>
</dbReference>
<dbReference type="AlphaFoldDB" id="A0A0F9JHU7"/>
<dbReference type="Pfam" id="PF13443">
    <property type="entry name" value="HTH_26"/>
    <property type="match status" value="1"/>
</dbReference>
<comment type="caution">
    <text evidence="2">The sequence shown here is derived from an EMBL/GenBank/DDBJ whole genome shotgun (WGS) entry which is preliminary data.</text>
</comment>
<accession>A0A0F9JHU7</accession>
<organism evidence="2">
    <name type="scientific">marine sediment metagenome</name>
    <dbReference type="NCBI Taxonomy" id="412755"/>
    <lineage>
        <taxon>unclassified sequences</taxon>
        <taxon>metagenomes</taxon>
        <taxon>ecological metagenomes</taxon>
    </lineage>
</organism>
<reference evidence="2" key="1">
    <citation type="journal article" date="2015" name="Nature">
        <title>Complex archaea that bridge the gap between prokaryotes and eukaryotes.</title>
        <authorList>
            <person name="Spang A."/>
            <person name="Saw J.H."/>
            <person name="Jorgensen S.L."/>
            <person name="Zaremba-Niedzwiedzka K."/>
            <person name="Martijn J."/>
            <person name="Lind A.E."/>
            <person name="van Eijk R."/>
            <person name="Schleper C."/>
            <person name="Guy L."/>
            <person name="Ettema T.J."/>
        </authorList>
    </citation>
    <scope>NUCLEOTIDE SEQUENCE</scope>
</reference>
<dbReference type="GO" id="GO:0003677">
    <property type="term" value="F:DNA binding"/>
    <property type="evidence" value="ECO:0007669"/>
    <property type="project" value="InterPro"/>
</dbReference>
<proteinExistence type="predicted"/>
<sequence length="99" mass="10868">MTEIPHEGLVDCRLGKIMYERRLSVTQLSGLANLSRPTVRKLRDNSFDLVSKTTIAKLCDVLNLGVGVLFVHNSKPVIETERNQALMGAGESNGEPADM</sequence>
<evidence type="ECO:0000259" key="1">
    <source>
        <dbReference type="Pfam" id="PF13443"/>
    </source>
</evidence>